<protein>
    <submittedName>
        <fullName evidence="1">Uncharacterized protein</fullName>
    </submittedName>
</protein>
<dbReference type="AlphaFoldDB" id="R0GZV1"/>
<proteinExistence type="predicted"/>
<organism evidence="1 2">
    <name type="scientific">Capsella rubella</name>
    <dbReference type="NCBI Taxonomy" id="81985"/>
    <lineage>
        <taxon>Eukaryota</taxon>
        <taxon>Viridiplantae</taxon>
        <taxon>Streptophyta</taxon>
        <taxon>Embryophyta</taxon>
        <taxon>Tracheophyta</taxon>
        <taxon>Spermatophyta</taxon>
        <taxon>Magnoliopsida</taxon>
        <taxon>eudicotyledons</taxon>
        <taxon>Gunneridae</taxon>
        <taxon>Pentapetalae</taxon>
        <taxon>rosids</taxon>
        <taxon>malvids</taxon>
        <taxon>Brassicales</taxon>
        <taxon>Brassicaceae</taxon>
        <taxon>Camelineae</taxon>
        <taxon>Capsella</taxon>
    </lineage>
</organism>
<dbReference type="EMBL" id="KB870811">
    <property type="protein sequence ID" value="EOA17855.1"/>
    <property type="molecule type" value="Genomic_DNA"/>
</dbReference>
<evidence type="ECO:0000313" key="2">
    <source>
        <dbReference type="Proteomes" id="UP000029121"/>
    </source>
</evidence>
<accession>R0GZV1</accession>
<name>R0GZV1_9BRAS</name>
<evidence type="ECO:0000313" key="1">
    <source>
        <dbReference type="EMBL" id="EOA17855.1"/>
    </source>
</evidence>
<reference evidence="2" key="1">
    <citation type="journal article" date="2013" name="Nat. Genet.">
        <title>The Capsella rubella genome and the genomic consequences of rapid mating system evolution.</title>
        <authorList>
            <person name="Slotte T."/>
            <person name="Hazzouri K.M."/>
            <person name="Agren J.A."/>
            <person name="Koenig D."/>
            <person name="Maumus F."/>
            <person name="Guo Y.L."/>
            <person name="Steige K."/>
            <person name="Platts A.E."/>
            <person name="Escobar J.S."/>
            <person name="Newman L.K."/>
            <person name="Wang W."/>
            <person name="Mandakova T."/>
            <person name="Vello E."/>
            <person name="Smith L.M."/>
            <person name="Henz S.R."/>
            <person name="Steffen J."/>
            <person name="Takuno S."/>
            <person name="Brandvain Y."/>
            <person name="Coop G."/>
            <person name="Andolfatto P."/>
            <person name="Hu T.T."/>
            <person name="Blanchette M."/>
            <person name="Clark R.M."/>
            <person name="Quesneville H."/>
            <person name="Nordborg M."/>
            <person name="Gaut B.S."/>
            <person name="Lysak M.A."/>
            <person name="Jenkins J."/>
            <person name="Grimwood J."/>
            <person name="Chapman J."/>
            <person name="Prochnik S."/>
            <person name="Shu S."/>
            <person name="Rokhsar D."/>
            <person name="Schmutz J."/>
            <person name="Weigel D."/>
            <person name="Wright S.I."/>
        </authorList>
    </citation>
    <scope>NUCLEOTIDE SEQUENCE [LARGE SCALE GENOMIC DNA]</scope>
    <source>
        <strain evidence="2">cv. Monte Gargano</strain>
    </source>
</reference>
<dbReference type="Proteomes" id="UP000029121">
    <property type="component" value="Unassembled WGS sequence"/>
</dbReference>
<gene>
    <name evidence="1" type="ORF">CARUB_v10006260mg</name>
</gene>
<sequence>MCDRDQPQAFSVETMFDTNFTEVDMEEFRRQTTEPICNTEDDLIQCLPPLVFHKWDQYGRHCSIYGDVMLWTLENPTPSNVIIVAKIIDYDFGFAFRCLSDSWSYGVLLSQEPNPIWRFPVGSAPTFLASIFDRSSPRLPTLAISLPNVSGSG</sequence>
<keyword evidence="2" id="KW-1185">Reference proteome</keyword>